<evidence type="ECO:0000256" key="9">
    <source>
        <dbReference type="ARBA" id="ARBA00024334"/>
    </source>
</evidence>
<dbReference type="InterPro" id="IPR000719">
    <property type="entry name" value="Prot_kinase_dom"/>
</dbReference>
<evidence type="ECO:0000256" key="4">
    <source>
        <dbReference type="ARBA" id="ARBA00022679"/>
    </source>
</evidence>
<dbReference type="CDD" id="cd05117">
    <property type="entry name" value="STKc_CAMK"/>
    <property type="match status" value="1"/>
</dbReference>
<dbReference type="SMART" id="SM00054">
    <property type="entry name" value="EFh"/>
    <property type="match status" value="3"/>
</dbReference>
<dbReference type="InterPro" id="IPR050205">
    <property type="entry name" value="CDPK_Ser/Thr_kinases"/>
</dbReference>
<evidence type="ECO:0000256" key="5">
    <source>
        <dbReference type="ARBA" id="ARBA00022741"/>
    </source>
</evidence>
<organism evidence="14 15">
    <name type="scientific">Euplotes crassus</name>
    <dbReference type="NCBI Taxonomy" id="5936"/>
    <lineage>
        <taxon>Eukaryota</taxon>
        <taxon>Sar</taxon>
        <taxon>Alveolata</taxon>
        <taxon>Ciliophora</taxon>
        <taxon>Intramacronucleata</taxon>
        <taxon>Spirotrichea</taxon>
        <taxon>Hypotrichia</taxon>
        <taxon>Euplotida</taxon>
        <taxon>Euplotidae</taxon>
        <taxon>Moneuplotes</taxon>
    </lineage>
</organism>
<dbReference type="SMART" id="SM00220">
    <property type="entry name" value="S_TKc"/>
    <property type="match status" value="1"/>
</dbReference>
<dbReference type="SUPFAM" id="SSF47473">
    <property type="entry name" value="EF-hand"/>
    <property type="match status" value="1"/>
</dbReference>
<evidence type="ECO:0008006" key="16">
    <source>
        <dbReference type="Google" id="ProtNLM"/>
    </source>
</evidence>
<dbReference type="InterPro" id="IPR011009">
    <property type="entry name" value="Kinase-like_dom_sf"/>
</dbReference>
<gene>
    <name evidence="14" type="ORF">ECRASSUSDP1_LOCUS27138</name>
</gene>
<dbReference type="GO" id="GO:0005509">
    <property type="term" value="F:calcium ion binding"/>
    <property type="evidence" value="ECO:0007669"/>
    <property type="project" value="InterPro"/>
</dbReference>
<evidence type="ECO:0000256" key="3">
    <source>
        <dbReference type="ARBA" id="ARBA00022527"/>
    </source>
</evidence>
<sequence>MDTVHSESELPKSTTGKTGATEAGSIEKVYCDGDIYCSDEEGNPGLHGMRSRGFGLRKPLYRGLLEKRISGFRKAFYCKIMFKNDFLKRRNYIKNSKFLKQRIFTKHSSNYRKSERNLTIFTESKKQEVIEQEELHKDFFIKKQYFISHQTDDIYKYFDFDPEPLGEGSYGVVYKATEKSTKEIRAIKQINLRDIKGGRKEPLAALNESEIAEESKGLYNNFLNELASLKLLDHPNIIKLYEVYECENAIYLVQEFCDGGELFDYIVEQGALDETIASDLFQQMVGAVIYCHKNRICHRDLKPENFMLCSHGDSWKVKLIDFGISRSYFKMDESMGIMRMSSIAGTTPYMAPEVFRRNYSNSCDTWSLGVILYIMVAGYPPFEGYEEDDIETKIKNLDFSFDDEIWTECSDEVKDLICKLITEEKDRITPKEALKHEWLVSEKPPPVPRGNTILIDRLVRFQHCGRLRKAIMGYLASKASDEDLKKEIDFFNCIDTNKDGYITKKELKAGLKNYPDIDKNLINGIMKSIDTENNGALSFNEFIAAILNETITKDYTKIAKAFQFFNKDENGFITDKQLKETLAGSEFKHIETQVFTEVINEVSHAKNGEIKMKDFMRLMSVRFENSFQTSMQMSTINECDAE</sequence>
<dbReference type="EMBL" id="CAMPGE010027990">
    <property type="protein sequence ID" value="CAI2385561.1"/>
    <property type="molecule type" value="Genomic_DNA"/>
</dbReference>
<evidence type="ECO:0000256" key="2">
    <source>
        <dbReference type="ARBA" id="ARBA00011245"/>
    </source>
</evidence>
<dbReference type="PROSITE" id="PS00108">
    <property type="entry name" value="PROTEIN_KINASE_ST"/>
    <property type="match status" value="1"/>
</dbReference>
<dbReference type="PROSITE" id="PS00107">
    <property type="entry name" value="PROTEIN_KINASE_ATP"/>
    <property type="match status" value="1"/>
</dbReference>
<reference evidence="14" key="1">
    <citation type="submission" date="2023-07" db="EMBL/GenBank/DDBJ databases">
        <authorList>
            <consortium name="AG Swart"/>
            <person name="Singh M."/>
            <person name="Singh A."/>
            <person name="Seah K."/>
            <person name="Emmerich C."/>
        </authorList>
    </citation>
    <scope>NUCLEOTIDE SEQUENCE</scope>
    <source>
        <strain evidence="14">DP1</strain>
    </source>
</reference>
<dbReference type="PANTHER" id="PTHR24349">
    <property type="entry name" value="SERINE/THREONINE-PROTEIN KINASE"/>
    <property type="match status" value="1"/>
</dbReference>
<dbReference type="SUPFAM" id="SSF56112">
    <property type="entry name" value="Protein kinase-like (PK-like)"/>
    <property type="match status" value="1"/>
</dbReference>
<dbReference type="Pfam" id="PF13499">
    <property type="entry name" value="EF-hand_7"/>
    <property type="match status" value="2"/>
</dbReference>
<evidence type="ECO:0000259" key="13">
    <source>
        <dbReference type="PROSITE" id="PS50222"/>
    </source>
</evidence>
<name>A0AAD1Y7S6_EUPCR</name>
<feature type="compositionally biased region" description="Basic and acidic residues" evidence="11">
    <location>
        <begin position="1"/>
        <end position="10"/>
    </location>
</feature>
<evidence type="ECO:0000256" key="8">
    <source>
        <dbReference type="ARBA" id="ARBA00022840"/>
    </source>
</evidence>
<dbReference type="PROSITE" id="PS50011">
    <property type="entry name" value="PROTEIN_KINASE_DOM"/>
    <property type="match status" value="1"/>
</dbReference>
<dbReference type="CDD" id="cd00051">
    <property type="entry name" value="EFh"/>
    <property type="match status" value="1"/>
</dbReference>
<dbReference type="InterPro" id="IPR017441">
    <property type="entry name" value="Protein_kinase_ATP_BS"/>
</dbReference>
<feature type="domain" description="EF-hand" evidence="13">
    <location>
        <begin position="482"/>
        <end position="517"/>
    </location>
</feature>
<keyword evidence="8 10" id="KW-0067">ATP-binding</keyword>
<keyword evidence="5 10" id="KW-0547">Nucleotide-binding</keyword>
<evidence type="ECO:0000256" key="7">
    <source>
        <dbReference type="ARBA" id="ARBA00022837"/>
    </source>
</evidence>
<feature type="domain" description="Protein kinase" evidence="12">
    <location>
        <begin position="159"/>
        <end position="439"/>
    </location>
</feature>
<comment type="similarity">
    <text evidence="9">Belongs to the protein kinase superfamily. Ser/Thr protein kinase family. CDPK subfamily.</text>
</comment>
<evidence type="ECO:0000256" key="10">
    <source>
        <dbReference type="PROSITE-ProRule" id="PRU10141"/>
    </source>
</evidence>
<dbReference type="InterPro" id="IPR008271">
    <property type="entry name" value="Ser/Thr_kinase_AS"/>
</dbReference>
<dbReference type="GO" id="GO:0005524">
    <property type="term" value="F:ATP binding"/>
    <property type="evidence" value="ECO:0007669"/>
    <property type="project" value="UniProtKB-UniRule"/>
</dbReference>
<protein>
    <recommendedName>
        <fullName evidence="16">Calcium-dependent protein kinase</fullName>
    </recommendedName>
</protein>
<dbReference type="PROSITE" id="PS50222">
    <property type="entry name" value="EF_HAND_2"/>
    <property type="match status" value="2"/>
</dbReference>
<feature type="binding site" evidence="10">
    <location>
        <position position="188"/>
    </location>
    <ligand>
        <name>ATP</name>
        <dbReference type="ChEBI" id="CHEBI:30616"/>
    </ligand>
</feature>
<evidence type="ECO:0000313" key="14">
    <source>
        <dbReference type="EMBL" id="CAI2385561.1"/>
    </source>
</evidence>
<evidence type="ECO:0000259" key="12">
    <source>
        <dbReference type="PROSITE" id="PS50011"/>
    </source>
</evidence>
<comment type="caution">
    <text evidence="14">The sequence shown here is derived from an EMBL/GenBank/DDBJ whole genome shotgun (WGS) entry which is preliminary data.</text>
</comment>
<evidence type="ECO:0000256" key="11">
    <source>
        <dbReference type="SAM" id="MobiDB-lite"/>
    </source>
</evidence>
<dbReference type="PROSITE" id="PS00018">
    <property type="entry name" value="EF_HAND_1"/>
    <property type="match status" value="1"/>
</dbReference>
<dbReference type="InterPro" id="IPR002048">
    <property type="entry name" value="EF_hand_dom"/>
</dbReference>
<keyword evidence="7" id="KW-0106">Calcium</keyword>
<accession>A0AAD1Y7S6</accession>
<dbReference type="Proteomes" id="UP001295684">
    <property type="component" value="Unassembled WGS sequence"/>
</dbReference>
<evidence type="ECO:0000313" key="15">
    <source>
        <dbReference type="Proteomes" id="UP001295684"/>
    </source>
</evidence>
<dbReference type="Gene3D" id="1.10.238.10">
    <property type="entry name" value="EF-hand"/>
    <property type="match status" value="2"/>
</dbReference>
<keyword evidence="15" id="KW-1185">Reference proteome</keyword>
<dbReference type="InterPro" id="IPR018247">
    <property type="entry name" value="EF_Hand_1_Ca_BS"/>
</dbReference>
<evidence type="ECO:0000256" key="6">
    <source>
        <dbReference type="ARBA" id="ARBA00022777"/>
    </source>
</evidence>
<keyword evidence="4" id="KW-0808">Transferase</keyword>
<comment type="cofactor">
    <cofactor evidence="1">
        <name>Mg(2+)</name>
        <dbReference type="ChEBI" id="CHEBI:18420"/>
    </cofactor>
</comment>
<keyword evidence="3" id="KW-0723">Serine/threonine-protein kinase</keyword>
<dbReference type="GO" id="GO:0004674">
    <property type="term" value="F:protein serine/threonine kinase activity"/>
    <property type="evidence" value="ECO:0007669"/>
    <property type="project" value="UniProtKB-KW"/>
</dbReference>
<evidence type="ECO:0000256" key="1">
    <source>
        <dbReference type="ARBA" id="ARBA00001946"/>
    </source>
</evidence>
<keyword evidence="6" id="KW-0418">Kinase</keyword>
<dbReference type="InterPro" id="IPR011992">
    <property type="entry name" value="EF-hand-dom_pair"/>
</dbReference>
<dbReference type="Gene3D" id="3.30.200.20">
    <property type="entry name" value="Phosphorylase Kinase, domain 1"/>
    <property type="match status" value="1"/>
</dbReference>
<dbReference type="Gene3D" id="1.10.510.10">
    <property type="entry name" value="Transferase(Phosphotransferase) domain 1"/>
    <property type="match status" value="1"/>
</dbReference>
<dbReference type="AlphaFoldDB" id="A0AAD1Y7S6"/>
<comment type="subunit">
    <text evidence="2">Monomer.</text>
</comment>
<dbReference type="Pfam" id="PF00069">
    <property type="entry name" value="Pkinase"/>
    <property type="match status" value="1"/>
</dbReference>
<dbReference type="FunFam" id="1.10.510.10:FF:000571">
    <property type="entry name" value="Maternal embryonic leucine zipper kinase"/>
    <property type="match status" value="1"/>
</dbReference>
<feature type="domain" description="EF-hand" evidence="13">
    <location>
        <begin position="553"/>
        <end position="588"/>
    </location>
</feature>
<feature type="region of interest" description="Disordered" evidence="11">
    <location>
        <begin position="1"/>
        <end position="20"/>
    </location>
</feature>
<proteinExistence type="inferred from homology"/>